<gene>
    <name evidence="1" type="ORF">C1SCF055_LOCUS17129</name>
</gene>
<accession>A0A9P1FUI8</accession>
<dbReference type="AlphaFoldDB" id="A0A9P1FUI8"/>
<evidence type="ECO:0000313" key="1">
    <source>
        <dbReference type="EMBL" id="CAI3990109.1"/>
    </source>
</evidence>
<dbReference type="EMBL" id="CAMXCT020001442">
    <property type="protein sequence ID" value="CAL1143484.1"/>
    <property type="molecule type" value="Genomic_DNA"/>
</dbReference>
<sequence>MCKEGWQHPLSLEEVRQAADNEEAWAAKALDQLRRLERCAHNPAKLHLSYCAWLHRIASQQGRQRYADPATGLGVFTATALKTMACCGFHCRHCPHGQGPGGQLSPEEKLVLLDW</sequence>
<protein>
    <submittedName>
        <fullName evidence="1">Uncharacterized protein</fullName>
    </submittedName>
</protein>
<reference evidence="1" key="1">
    <citation type="submission" date="2022-10" db="EMBL/GenBank/DDBJ databases">
        <authorList>
            <person name="Chen Y."/>
            <person name="Dougan E. K."/>
            <person name="Chan C."/>
            <person name="Rhodes N."/>
            <person name="Thang M."/>
        </authorList>
    </citation>
    <scope>NUCLEOTIDE SEQUENCE</scope>
</reference>
<dbReference type="Proteomes" id="UP001152797">
    <property type="component" value="Unassembled WGS sequence"/>
</dbReference>
<dbReference type="EMBL" id="CAMXCT010001442">
    <property type="protein sequence ID" value="CAI3990109.1"/>
    <property type="molecule type" value="Genomic_DNA"/>
</dbReference>
<dbReference type="EMBL" id="CAMXCT030001442">
    <property type="protein sequence ID" value="CAL4777421.1"/>
    <property type="molecule type" value="Genomic_DNA"/>
</dbReference>
<comment type="caution">
    <text evidence="1">The sequence shown here is derived from an EMBL/GenBank/DDBJ whole genome shotgun (WGS) entry which is preliminary data.</text>
</comment>
<evidence type="ECO:0000313" key="3">
    <source>
        <dbReference type="Proteomes" id="UP001152797"/>
    </source>
</evidence>
<dbReference type="Pfam" id="PF17653">
    <property type="entry name" value="DUF5522"/>
    <property type="match status" value="1"/>
</dbReference>
<reference evidence="2" key="2">
    <citation type="submission" date="2024-04" db="EMBL/GenBank/DDBJ databases">
        <authorList>
            <person name="Chen Y."/>
            <person name="Shah S."/>
            <person name="Dougan E. K."/>
            <person name="Thang M."/>
            <person name="Chan C."/>
        </authorList>
    </citation>
    <scope>NUCLEOTIDE SEQUENCE [LARGE SCALE GENOMIC DNA]</scope>
</reference>
<keyword evidence="3" id="KW-1185">Reference proteome</keyword>
<organism evidence="1">
    <name type="scientific">Cladocopium goreaui</name>
    <dbReference type="NCBI Taxonomy" id="2562237"/>
    <lineage>
        <taxon>Eukaryota</taxon>
        <taxon>Sar</taxon>
        <taxon>Alveolata</taxon>
        <taxon>Dinophyceae</taxon>
        <taxon>Suessiales</taxon>
        <taxon>Symbiodiniaceae</taxon>
        <taxon>Cladocopium</taxon>
    </lineage>
</organism>
<dbReference type="OrthoDB" id="274765at2759"/>
<dbReference type="InterPro" id="IPR040807">
    <property type="entry name" value="DUF5522"/>
</dbReference>
<name>A0A9P1FUI8_9DINO</name>
<proteinExistence type="predicted"/>
<evidence type="ECO:0000313" key="2">
    <source>
        <dbReference type="EMBL" id="CAL1143484.1"/>
    </source>
</evidence>